<reference evidence="1" key="1">
    <citation type="submission" date="2018-11" db="EMBL/GenBank/DDBJ databases">
        <authorList>
            <consortium name="Pathogen Informatics"/>
        </authorList>
    </citation>
    <scope>NUCLEOTIDE SEQUENCE</scope>
</reference>
<evidence type="ECO:0000313" key="1">
    <source>
        <dbReference type="EMBL" id="VEL40145.1"/>
    </source>
</evidence>
<comment type="caution">
    <text evidence="1">The sequence shown here is derived from an EMBL/GenBank/DDBJ whole genome shotgun (WGS) entry which is preliminary data.</text>
</comment>
<sequence>MQNPIPVFTGIQIVSLMGCENRRLAAILAFGSHSGSPSNEPPITATTKVSDNSRFPLSDAVAMLNFVQITQARFQIQAPQRGGR</sequence>
<gene>
    <name evidence="1" type="ORF">PXEA_LOCUS33585</name>
</gene>
<protein>
    <submittedName>
        <fullName evidence="1">Uncharacterized protein</fullName>
    </submittedName>
</protein>
<accession>A0A448XMF3</accession>
<evidence type="ECO:0000313" key="2">
    <source>
        <dbReference type="Proteomes" id="UP000784294"/>
    </source>
</evidence>
<keyword evidence="2" id="KW-1185">Reference proteome</keyword>
<dbReference type="EMBL" id="CAAALY010263862">
    <property type="protein sequence ID" value="VEL40145.1"/>
    <property type="molecule type" value="Genomic_DNA"/>
</dbReference>
<organism evidence="1 2">
    <name type="scientific">Protopolystoma xenopodis</name>
    <dbReference type="NCBI Taxonomy" id="117903"/>
    <lineage>
        <taxon>Eukaryota</taxon>
        <taxon>Metazoa</taxon>
        <taxon>Spiralia</taxon>
        <taxon>Lophotrochozoa</taxon>
        <taxon>Platyhelminthes</taxon>
        <taxon>Monogenea</taxon>
        <taxon>Polyopisthocotylea</taxon>
        <taxon>Polystomatidea</taxon>
        <taxon>Polystomatidae</taxon>
        <taxon>Protopolystoma</taxon>
    </lineage>
</organism>
<dbReference type="Proteomes" id="UP000784294">
    <property type="component" value="Unassembled WGS sequence"/>
</dbReference>
<name>A0A448XMF3_9PLAT</name>
<dbReference type="AlphaFoldDB" id="A0A448XMF3"/>
<proteinExistence type="predicted"/>